<dbReference type="EMBL" id="BK013752">
    <property type="protein sequence ID" value="DAD51203.1"/>
    <property type="molecule type" value="Genomic_RNA"/>
</dbReference>
<feature type="non-terminal residue" evidence="8">
    <location>
        <position position="1"/>
    </location>
</feature>
<reference evidence="8" key="1">
    <citation type="submission" date="2020-09" db="EMBL/GenBank/DDBJ databases">
        <title>Leviviricetes taxonomy.</title>
        <authorList>
            <person name="Stockdale S.R."/>
            <person name="Callanan J."/>
            <person name="Adriaenssens E.M."/>
            <person name="Kuhn J.H."/>
            <person name="Rumnieks J."/>
            <person name="Shkoporov A."/>
            <person name="Draper L.A."/>
            <person name="Ross P."/>
            <person name="Hill C."/>
        </authorList>
    </citation>
    <scope>NUCLEOTIDE SEQUENCE</scope>
</reference>
<dbReference type="Pfam" id="PF03863">
    <property type="entry name" value="Phage_mat-A"/>
    <property type="match status" value="1"/>
</dbReference>
<evidence type="ECO:0000256" key="6">
    <source>
        <dbReference type="ARBA" id="ARBA00023296"/>
    </source>
</evidence>
<evidence type="ECO:0000256" key="3">
    <source>
        <dbReference type="ARBA" id="ARBA00022804"/>
    </source>
</evidence>
<dbReference type="KEGG" id="vg:80398317"/>
<evidence type="ECO:0000313" key="8">
    <source>
        <dbReference type="EMBL" id="DAD51203.1"/>
    </source>
</evidence>
<accession>A0A8S5L144</accession>
<dbReference type="RefSeq" id="YP_010769331.1">
    <property type="nucleotide sequence ID" value="NC_073942.1"/>
</dbReference>
<dbReference type="Proteomes" id="UP000683168">
    <property type="component" value="Segment"/>
</dbReference>
<gene>
    <name evidence="8" type="primary">SRR7976325_17_1</name>
</gene>
<comment type="similarity">
    <text evidence="7">Belongs to the Leviviricetes maturation protein family.</text>
</comment>
<dbReference type="GO" id="GO:0044423">
    <property type="term" value="C:virion component"/>
    <property type="evidence" value="ECO:0007669"/>
    <property type="project" value="UniProtKB-KW"/>
</dbReference>
<evidence type="ECO:0000256" key="4">
    <source>
        <dbReference type="ARBA" id="ARBA00022844"/>
    </source>
</evidence>
<keyword evidence="6" id="KW-1160">Virus entry into host cell</keyword>
<evidence type="ECO:0000313" key="9">
    <source>
        <dbReference type="Proteomes" id="UP000683168"/>
    </source>
</evidence>
<keyword evidence="9" id="KW-1185">Reference proteome</keyword>
<keyword evidence="4" id="KW-0946">Virion</keyword>
<dbReference type="InterPro" id="IPR005563">
    <property type="entry name" value="A_protein"/>
</dbReference>
<keyword evidence="5" id="KW-1175">Viral attachment to host cell pilus</keyword>
<dbReference type="GeneID" id="80398317"/>
<sequence length="385" mass="42727">DFPRFRFPCNVEPQMERIVYQYGTTGRIAPWNGQLLNPTSSIVGYKKLSITDTVKRPFPSDPFASATSRTVTTERAYGGIGRYTDAGSIDLVAVRDYYPCTPSLGNLHSEPWLAEWAPLESRLRAKIKNQNVNLAVACAEYRSTCGLFASTARRIYSAARALNPGFAFGNVASLLIRDRPVVPRRASKKAVNEWLQFQYGMIPILSDLGGMAEELAGAVNEGFPMYVNLTDRLARSATGVSGDLKRDTGYRWTNYAAYSKRIRARYLVRNASLKRFTQVGLTNVAAAGWELVPYSFVLDQIIPIGAYLESLDAMVGVENLTVQRSYKTTFGPESTGRLGTHVGFFETKHRFSNQMTLSLPPLRYQPSGSYLSVVNGLALLAQIRL</sequence>
<evidence type="ECO:0000256" key="1">
    <source>
        <dbReference type="ARBA" id="ARBA00004328"/>
    </source>
</evidence>
<comment type="subcellular location">
    <subcellularLocation>
        <location evidence="1">Virion</location>
    </subcellularLocation>
</comment>
<organism evidence="8 9">
    <name type="scientific">ssRNA phage SRR7976325_17</name>
    <dbReference type="NCBI Taxonomy" id="2786704"/>
    <lineage>
        <taxon>Viruses</taxon>
        <taxon>Riboviria</taxon>
        <taxon>Orthornavirae</taxon>
        <taxon>Lenarviricota</taxon>
        <taxon>Leviviricetes</taxon>
        <taxon>Norzivirales</taxon>
        <taxon>Fiersviridae</taxon>
        <taxon>Fagihyuvirus</taxon>
        <taxon>Fagihyuvirus caenivicinum</taxon>
    </lineage>
</organism>
<keyword evidence="3" id="KW-1161">Viral attachment to host cell</keyword>
<dbReference type="GO" id="GO:0039666">
    <property type="term" value="P:virion attachment to host cell pilus"/>
    <property type="evidence" value="ECO:0007669"/>
    <property type="project" value="UniProtKB-KW"/>
</dbReference>
<keyword evidence="2" id="KW-0945">Host-virus interaction</keyword>
<proteinExistence type="inferred from homology"/>
<evidence type="ECO:0000256" key="7">
    <source>
        <dbReference type="ARBA" id="ARBA00035110"/>
    </source>
</evidence>
<protein>
    <submittedName>
        <fullName evidence="8">Maturation protein</fullName>
    </submittedName>
</protein>
<name>A0A8S5L144_9VIRU</name>
<evidence type="ECO:0000256" key="2">
    <source>
        <dbReference type="ARBA" id="ARBA00022581"/>
    </source>
</evidence>
<evidence type="ECO:0000256" key="5">
    <source>
        <dbReference type="ARBA" id="ARBA00023104"/>
    </source>
</evidence>